<reference evidence="2" key="1">
    <citation type="journal article" date="2015" name="Nature">
        <title>Complex archaea that bridge the gap between prokaryotes and eukaryotes.</title>
        <authorList>
            <person name="Spang A."/>
            <person name="Saw J.H."/>
            <person name="Jorgensen S.L."/>
            <person name="Zaremba-Niedzwiedzka K."/>
            <person name="Martijn J."/>
            <person name="Lind A.E."/>
            <person name="van Eijk R."/>
            <person name="Schleper C."/>
            <person name="Guy L."/>
            <person name="Ettema T.J."/>
        </authorList>
    </citation>
    <scope>NUCLEOTIDE SEQUENCE</scope>
</reference>
<dbReference type="CDD" id="cd00093">
    <property type="entry name" value="HTH_XRE"/>
    <property type="match status" value="1"/>
</dbReference>
<protein>
    <recommendedName>
        <fullName evidence="1">HTH cro/C1-type domain-containing protein</fullName>
    </recommendedName>
</protein>
<accession>A0A0F9CCU0</accession>
<dbReference type="PROSITE" id="PS50943">
    <property type="entry name" value="HTH_CROC1"/>
    <property type="match status" value="1"/>
</dbReference>
<comment type="caution">
    <text evidence="2">The sequence shown here is derived from an EMBL/GenBank/DDBJ whole genome shotgun (WGS) entry which is preliminary data.</text>
</comment>
<dbReference type="SUPFAM" id="SSF47413">
    <property type="entry name" value="lambda repressor-like DNA-binding domains"/>
    <property type="match status" value="1"/>
</dbReference>
<name>A0A0F9CCU0_9ZZZZ</name>
<organism evidence="2">
    <name type="scientific">marine sediment metagenome</name>
    <dbReference type="NCBI Taxonomy" id="412755"/>
    <lineage>
        <taxon>unclassified sequences</taxon>
        <taxon>metagenomes</taxon>
        <taxon>ecological metagenomes</taxon>
    </lineage>
</organism>
<feature type="domain" description="HTH cro/C1-type" evidence="1">
    <location>
        <begin position="15"/>
        <end position="70"/>
    </location>
</feature>
<evidence type="ECO:0000313" key="2">
    <source>
        <dbReference type="EMBL" id="KKK94521.1"/>
    </source>
</evidence>
<dbReference type="AlphaFoldDB" id="A0A0F9CCU0"/>
<sequence length="87" mass="9367">MTISADNVVYYPAQIRAARAMLGWKQTDLARESGVSEISIKNIERGATDPRTSTLQAIQSAFANADIEFLDPGQISSSGGPGVRLRK</sequence>
<dbReference type="GO" id="GO:0003677">
    <property type="term" value="F:DNA binding"/>
    <property type="evidence" value="ECO:0007669"/>
    <property type="project" value="InterPro"/>
</dbReference>
<dbReference type="InterPro" id="IPR010982">
    <property type="entry name" value="Lambda_DNA-bd_dom_sf"/>
</dbReference>
<dbReference type="SMART" id="SM00530">
    <property type="entry name" value="HTH_XRE"/>
    <property type="match status" value="1"/>
</dbReference>
<dbReference type="Gene3D" id="1.10.260.40">
    <property type="entry name" value="lambda repressor-like DNA-binding domains"/>
    <property type="match status" value="1"/>
</dbReference>
<evidence type="ECO:0000259" key="1">
    <source>
        <dbReference type="PROSITE" id="PS50943"/>
    </source>
</evidence>
<proteinExistence type="predicted"/>
<dbReference type="InterPro" id="IPR001387">
    <property type="entry name" value="Cro/C1-type_HTH"/>
</dbReference>
<gene>
    <name evidence="2" type="ORF">LCGC14_2682010</name>
</gene>
<dbReference type="Pfam" id="PF01381">
    <property type="entry name" value="HTH_3"/>
    <property type="match status" value="1"/>
</dbReference>
<dbReference type="EMBL" id="LAZR01047306">
    <property type="protein sequence ID" value="KKK94521.1"/>
    <property type="molecule type" value="Genomic_DNA"/>
</dbReference>